<evidence type="ECO:0000313" key="8">
    <source>
        <dbReference type="EMBL" id="KTD49762.1"/>
    </source>
</evidence>
<organism evidence="8 9">
    <name type="scientific">Legionella rubrilucens</name>
    <dbReference type="NCBI Taxonomy" id="458"/>
    <lineage>
        <taxon>Bacteria</taxon>
        <taxon>Pseudomonadati</taxon>
        <taxon>Pseudomonadota</taxon>
        <taxon>Gammaproteobacteria</taxon>
        <taxon>Legionellales</taxon>
        <taxon>Legionellaceae</taxon>
        <taxon>Legionella</taxon>
    </lineage>
</organism>
<evidence type="ECO:0000256" key="2">
    <source>
        <dbReference type="ARBA" id="ARBA00022801"/>
    </source>
</evidence>
<dbReference type="EMBL" id="LNYT01000005">
    <property type="protein sequence ID" value="KTD49762.1"/>
    <property type="molecule type" value="Genomic_DNA"/>
</dbReference>
<dbReference type="CDD" id="cd04701">
    <property type="entry name" value="Asparaginase_2"/>
    <property type="match status" value="1"/>
</dbReference>
<dbReference type="AlphaFoldDB" id="A0A0W0XZB8"/>
<name>A0A0W0XZB8_9GAMM</name>
<comment type="caution">
    <text evidence="8">The sequence shown here is derived from an EMBL/GenBank/DDBJ whole genome shotgun (WGS) entry which is preliminary data.</text>
</comment>
<accession>A0A0W0XZB8</accession>
<keyword evidence="2 8" id="KW-0378">Hydrolase</keyword>
<dbReference type="Proteomes" id="UP000054608">
    <property type="component" value="Unassembled WGS sequence"/>
</dbReference>
<evidence type="ECO:0000256" key="5">
    <source>
        <dbReference type="PIRSR" id="PIRSR600246-1"/>
    </source>
</evidence>
<reference evidence="8 9" key="1">
    <citation type="submission" date="2015-11" db="EMBL/GenBank/DDBJ databases">
        <title>Genomic analysis of 38 Legionella species identifies large and diverse effector repertoires.</title>
        <authorList>
            <person name="Burstein D."/>
            <person name="Amaro F."/>
            <person name="Zusman T."/>
            <person name="Lifshitz Z."/>
            <person name="Cohen O."/>
            <person name="Gilbert J.A."/>
            <person name="Pupko T."/>
            <person name="Shuman H.A."/>
            <person name="Segal G."/>
        </authorList>
    </citation>
    <scope>NUCLEOTIDE SEQUENCE [LARGE SCALE GENOMIC DNA]</scope>
    <source>
        <strain evidence="8 9">WA-270A-C2</strain>
    </source>
</reference>
<evidence type="ECO:0000256" key="6">
    <source>
        <dbReference type="PIRSR" id="PIRSR600246-2"/>
    </source>
</evidence>
<dbReference type="OrthoDB" id="9780217at2"/>
<feature type="binding site" evidence="6">
    <location>
        <begin position="222"/>
        <end position="225"/>
    </location>
    <ligand>
        <name>substrate</name>
    </ligand>
</feature>
<keyword evidence="3" id="KW-0068">Autocatalytic cleavage</keyword>
<dbReference type="PANTHER" id="PTHR10188:SF6">
    <property type="entry name" value="N(4)-(BETA-N-ACETYLGLUCOSAMINYL)-L-ASPARAGINASE"/>
    <property type="match status" value="1"/>
</dbReference>
<dbReference type="PANTHER" id="PTHR10188">
    <property type="entry name" value="L-ASPARAGINASE"/>
    <property type="match status" value="1"/>
</dbReference>
<dbReference type="GO" id="GO:0006508">
    <property type="term" value="P:proteolysis"/>
    <property type="evidence" value="ECO:0007669"/>
    <property type="project" value="UniProtKB-KW"/>
</dbReference>
<dbReference type="FunFam" id="3.60.20.30:FF:000001">
    <property type="entry name" value="Isoaspartyl peptidase/L-asparaginase"/>
    <property type="match status" value="1"/>
</dbReference>
<evidence type="ECO:0000256" key="3">
    <source>
        <dbReference type="ARBA" id="ARBA00022813"/>
    </source>
</evidence>
<sequence>MNKIAIAVHGGAGEASDFLIANEKKCEKGLQDALLTGHRILKDGGSALDAVEAAVCVLEDDPHFNAGRGSALNCHGEIEMDASIMDGKTLKAGAVSMIREVKNPVSLARKIMEKTHHVFLSGYGALDVAKYFNLPLLPESYFMTDYQYQQHQSRHQKETFDDILTKGCSGTVGAVALDSEGNLASATSTGGTSHCLPGRIGDSCVIGAGCYANNSNCAVSGTGEGEALITGVVAHSIAMLIELQGYSLQQACDQVIKKRPPASHREMGVIAVNTQGEVSVSFNTEVMKRAWIINDGKMHCKIFK</sequence>
<dbReference type="GO" id="GO:0016811">
    <property type="term" value="F:hydrolase activity, acting on carbon-nitrogen (but not peptide) bonds, in linear amides"/>
    <property type="evidence" value="ECO:0007669"/>
    <property type="project" value="UniProtKB-ARBA"/>
</dbReference>
<keyword evidence="1" id="KW-0645">Protease</keyword>
<evidence type="ECO:0000256" key="7">
    <source>
        <dbReference type="PIRSR" id="PIRSR600246-3"/>
    </source>
</evidence>
<dbReference type="InterPro" id="IPR029055">
    <property type="entry name" value="Ntn_hydrolases_N"/>
</dbReference>
<feature type="site" description="Cleavage; by autolysis" evidence="7">
    <location>
        <begin position="170"/>
        <end position="171"/>
    </location>
</feature>
<dbReference type="GO" id="GO:0008233">
    <property type="term" value="F:peptidase activity"/>
    <property type="evidence" value="ECO:0007669"/>
    <property type="project" value="UniProtKB-KW"/>
</dbReference>
<gene>
    <name evidence="8" type="primary">iaaA</name>
    <name evidence="8" type="ORF">Lrub_0390</name>
</gene>
<evidence type="ECO:0000256" key="1">
    <source>
        <dbReference type="ARBA" id="ARBA00022670"/>
    </source>
</evidence>
<evidence type="ECO:0000256" key="4">
    <source>
        <dbReference type="ARBA" id="ARBA00069124"/>
    </source>
</evidence>
<dbReference type="SUPFAM" id="SSF56235">
    <property type="entry name" value="N-terminal nucleophile aminohydrolases (Ntn hydrolases)"/>
    <property type="match status" value="1"/>
</dbReference>
<proteinExistence type="predicted"/>
<feature type="binding site" evidence="6">
    <location>
        <begin position="199"/>
        <end position="202"/>
    </location>
    <ligand>
        <name>substrate</name>
    </ligand>
</feature>
<dbReference type="RefSeq" id="WP_058530523.1">
    <property type="nucleotide sequence ID" value="NZ_CAAAIN010000010.1"/>
</dbReference>
<keyword evidence="9" id="KW-1185">Reference proteome</keyword>
<feature type="active site" description="Nucleophile" evidence="5">
    <location>
        <position position="171"/>
    </location>
</feature>
<dbReference type="STRING" id="458.Lrub_0390"/>
<dbReference type="PATRIC" id="fig|458.5.peg.405"/>
<dbReference type="Gene3D" id="3.60.20.30">
    <property type="entry name" value="(Glycosyl)asparaginase"/>
    <property type="match status" value="1"/>
</dbReference>
<dbReference type="InterPro" id="IPR000246">
    <property type="entry name" value="Peptidase_T2"/>
</dbReference>
<protein>
    <recommendedName>
        <fullName evidence="4">Isoaspartyl peptidase</fullName>
    </recommendedName>
</protein>
<dbReference type="Pfam" id="PF01112">
    <property type="entry name" value="Asparaginase_2"/>
    <property type="match status" value="1"/>
</dbReference>
<evidence type="ECO:0000313" key="9">
    <source>
        <dbReference type="Proteomes" id="UP000054608"/>
    </source>
</evidence>